<dbReference type="RefSeq" id="XP_071901621.1">
    <property type="nucleotide sequence ID" value="XM_072045520.1"/>
</dbReference>
<evidence type="ECO:0000256" key="2">
    <source>
        <dbReference type="ARBA" id="ARBA00022737"/>
    </source>
</evidence>
<feature type="repeat" description="PPR" evidence="3">
    <location>
        <begin position="435"/>
        <end position="469"/>
    </location>
</feature>
<feature type="repeat" description="PPR" evidence="3">
    <location>
        <begin position="263"/>
        <end position="297"/>
    </location>
</feature>
<dbReference type="RefSeq" id="XP_027121716.2">
    <property type="nucleotide sequence ID" value="XM_027265915.2"/>
</dbReference>
<comment type="similarity">
    <text evidence="1">Belongs to the PPR family. P subfamily.</text>
</comment>
<keyword evidence="2" id="KW-0677">Repeat</keyword>
<dbReference type="Pfam" id="PF01535">
    <property type="entry name" value="PPR"/>
    <property type="match status" value="3"/>
</dbReference>
<dbReference type="InterPro" id="IPR011990">
    <property type="entry name" value="TPR-like_helical_dom_sf"/>
</dbReference>
<dbReference type="PANTHER" id="PTHR47447">
    <property type="entry name" value="OS03G0856100 PROTEIN"/>
    <property type="match status" value="1"/>
</dbReference>
<reference evidence="4" key="1">
    <citation type="journal article" date="2025" name="Foods">
        <title>Unveiling the Microbial Signatures of Arabica Coffee Cherries: Insights into Ripeness Specific Diversity, Functional Traits, and Implications for Quality and Safety.</title>
        <authorList>
            <consortium name="RefSeq"/>
            <person name="Tenea G.N."/>
            <person name="Cifuentes V."/>
            <person name="Reyes P."/>
            <person name="Cevallos-Vallejos M."/>
        </authorList>
    </citation>
    <scope>NUCLEOTIDE SEQUENCE [LARGE SCALE GENOMIC DNA]</scope>
</reference>
<feature type="repeat" description="PPR" evidence="3">
    <location>
        <begin position="400"/>
        <end position="434"/>
    </location>
</feature>
<feature type="repeat" description="PPR" evidence="3">
    <location>
        <begin position="333"/>
        <end position="367"/>
    </location>
</feature>
<keyword evidence="4" id="KW-1185">Reference proteome</keyword>
<name>A0A6P6X448_COFAR</name>
<dbReference type="OrthoDB" id="185373at2759"/>
<dbReference type="Gene3D" id="1.25.40.10">
    <property type="entry name" value="Tetratricopeptide repeat domain"/>
    <property type="match status" value="4"/>
</dbReference>
<evidence type="ECO:0000313" key="6">
    <source>
        <dbReference type="RefSeq" id="XP_071901621.1"/>
    </source>
</evidence>
<dbReference type="PANTHER" id="PTHR47447:SF23">
    <property type="entry name" value="PENTACOTRIPEPTIDE-REPEAT REGION OF PRORP DOMAIN-CONTAINING PROTEIN"/>
    <property type="match status" value="1"/>
</dbReference>
<evidence type="ECO:0000313" key="5">
    <source>
        <dbReference type="RefSeq" id="XP_027121716.2"/>
    </source>
</evidence>
<dbReference type="AlphaFoldDB" id="A0A6P6X448"/>
<organism evidence="4 5">
    <name type="scientific">Coffea arabica</name>
    <name type="common">Arabian coffee</name>
    <dbReference type="NCBI Taxonomy" id="13443"/>
    <lineage>
        <taxon>Eukaryota</taxon>
        <taxon>Viridiplantae</taxon>
        <taxon>Streptophyta</taxon>
        <taxon>Embryophyta</taxon>
        <taxon>Tracheophyta</taxon>
        <taxon>Spermatophyta</taxon>
        <taxon>Magnoliopsida</taxon>
        <taxon>eudicotyledons</taxon>
        <taxon>Gunneridae</taxon>
        <taxon>Pentapetalae</taxon>
        <taxon>asterids</taxon>
        <taxon>lamiids</taxon>
        <taxon>Gentianales</taxon>
        <taxon>Rubiaceae</taxon>
        <taxon>Ixoroideae</taxon>
        <taxon>Gardenieae complex</taxon>
        <taxon>Bertiereae - Coffeeae clade</taxon>
        <taxon>Coffeeae</taxon>
        <taxon>Coffea</taxon>
    </lineage>
</organism>
<proteinExistence type="inferred from homology"/>
<evidence type="ECO:0000256" key="3">
    <source>
        <dbReference type="PROSITE-ProRule" id="PRU00708"/>
    </source>
</evidence>
<gene>
    <name evidence="5 6" type="primary">LOC113738677</name>
</gene>
<evidence type="ECO:0000313" key="4">
    <source>
        <dbReference type="Proteomes" id="UP001652660"/>
    </source>
</evidence>
<sequence>MFSSISSRFYSYNFPHFLLSQLQIFLTFHTFASKNPLSVAKFQNSTSYFNEKPPKTPSNSNLSSSKTILKPSPDSAHEFLDFNPTTVLETLSSYNNDCKRAFDFFNWVEIQCGFQHTTETYNRVIDILGKFFEFDIAWDLVEKMRKSSAFSKPDRTTFRILFKRYVSAHLVKEAIDTFTRMEEFNLKDEGSFSNLIDALCEYKHVIEAEELCFGKNGDCAEVLNYKLDTKIYNIILRGWFKIGWWRKCREFWEEMDKRGIPKDLHSYSIYMDIQCKSGKPWRAVKLFKEMKTKGVKLDVVAYNTLVRAIGISEGVDVALKLYREMIELGFLPNIVTYNTILKLLCENGRYKDAHKFFNEMLNKGCEPNVRTYNCFFGCLQKPGEILKLFDRMIETGVQPTMETYVMLMRKFGRWGFLRPVLLVWKKMEEHGVSPNEFAYNALIDILVQKGMVDMARKYDEEMMAKGLSAKPRVELGTKLISVGPEDG</sequence>
<dbReference type="InterPro" id="IPR002885">
    <property type="entry name" value="PPR_rpt"/>
</dbReference>
<dbReference type="Pfam" id="PF13041">
    <property type="entry name" value="PPR_2"/>
    <property type="match status" value="2"/>
</dbReference>
<dbReference type="PROSITE" id="PS51375">
    <property type="entry name" value="PPR"/>
    <property type="match status" value="6"/>
</dbReference>
<evidence type="ECO:0000256" key="1">
    <source>
        <dbReference type="ARBA" id="ARBA00007626"/>
    </source>
</evidence>
<dbReference type="Pfam" id="PF13812">
    <property type="entry name" value="PPR_3"/>
    <property type="match status" value="1"/>
</dbReference>
<protein>
    <submittedName>
        <fullName evidence="5 6">Pentatricopeptide repeat-containing protein At1g80550, mitochondrial-like</fullName>
    </submittedName>
</protein>
<accession>A0A6P6X448</accession>
<dbReference type="Proteomes" id="UP001652660">
    <property type="component" value="Chromosome 4c"/>
</dbReference>
<reference evidence="5 6" key="2">
    <citation type="submission" date="2025-05" db="UniProtKB">
        <authorList>
            <consortium name="RefSeq"/>
        </authorList>
    </citation>
    <scope>IDENTIFICATION</scope>
    <source>
        <tissue evidence="5 6">Leaves</tissue>
    </source>
</reference>
<feature type="repeat" description="PPR" evidence="3">
    <location>
        <begin position="228"/>
        <end position="262"/>
    </location>
</feature>
<dbReference type="NCBIfam" id="TIGR00756">
    <property type="entry name" value="PPR"/>
    <property type="match status" value="6"/>
</dbReference>
<dbReference type="GeneID" id="113738677"/>
<feature type="repeat" description="PPR" evidence="3">
    <location>
        <begin position="298"/>
        <end position="332"/>
    </location>
</feature>